<keyword evidence="8" id="KW-0732">Signal</keyword>
<dbReference type="UniPathway" id="UPA00219"/>
<dbReference type="InterPro" id="IPR005490">
    <property type="entry name" value="LD_TPept_cat_dom"/>
</dbReference>
<sequence length="584" mass="64361">MVKGVKKAVPISAMIGTLLLTQISWATTAPVNHQATAGAQKVVPEPAVQTQTLLSDSVQETQPLTPATGTGITALPLSDVSGKIRSEVPAITKLVYSDALAQLYAEHQLQPRWTDEKARRSLENQLAEAALAGFQPQFALWLTALAQPDLTPLARDIILTDAALGYLYYLDNVKTKGDKWLYGAKPFTFSEVSAPALARLNTAMHNGTLATFTDGLRPVNSMYPAMRKAMLAELADTGVWPEMVIARTLRPGESHESVIALREILHRFKLISANDMMSASPVYDKTLVAGVKQFQAQHGLEADGVIGKQTREWLNKTPQMRAAIMAANIQRLHIVPDNVPTAILVNIPDFSLYFYVDKNLILESRTIVGREARKTPIMSSALNNVVINPPWTVPPTMSRQDIVPRGRADPSYFSSRGYTIYNGWSNNSSVVDPYSINWSVITPSNFPYRITQAPGPTNSLGRYKFNMPNSEAIYLHDTPNHSLFNKNMRAISSGCVRVNKAKDLAAILLGDAGWDASRVDGALKAGSTRYVSIPDRIPVFLYYQTAWVNTDNVPQYRADIYRYDDASLNGLDKLADISPFLIKQ</sequence>
<dbReference type="GO" id="GO:0009252">
    <property type="term" value="P:peptidoglycan biosynthetic process"/>
    <property type="evidence" value="ECO:0007669"/>
    <property type="project" value="UniProtKB-UniPathway"/>
</dbReference>
<evidence type="ECO:0000256" key="1">
    <source>
        <dbReference type="ARBA" id="ARBA00004752"/>
    </source>
</evidence>
<dbReference type="InterPro" id="IPR036365">
    <property type="entry name" value="PGBD-like_sf"/>
</dbReference>
<keyword evidence="5 7" id="KW-0573">Peptidoglycan synthesis</keyword>
<comment type="caution">
    <text evidence="10">The sequence shown here is derived from an EMBL/GenBank/DDBJ whole genome shotgun (WGS) entry which is preliminary data.</text>
</comment>
<evidence type="ECO:0000256" key="3">
    <source>
        <dbReference type="ARBA" id="ARBA00022679"/>
    </source>
</evidence>
<dbReference type="Pfam" id="PF01471">
    <property type="entry name" value="PG_binding_1"/>
    <property type="match status" value="1"/>
</dbReference>
<keyword evidence="4 7" id="KW-0133">Cell shape</keyword>
<dbReference type="Proteomes" id="UP000092247">
    <property type="component" value="Unassembled WGS sequence"/>
</dbReference>
<proteinExistence type="inferred from homology"/>
<dbReference type="PANTHER" id="PTHR41533:SF1">
    <property type="entry name" value="L,D-TRANSPEPTIDASE YCBB-RELATED"/>
    <property type="match status" value="1"/>
</dbReference>
<dbReference type="GO" id="GO:0004180">
    <property type="term" value="F:carboxypeptidase activity"/>
    <property type="evidence" value="ECO:0007669"/>
    <property type="project" value="UniProtKB-ARBA"/>
</dbReference>
<comment type="pathway">
    <text evidence="1 7">Cell wall biogenesis; peptidoglycan biosynthesis.</text>
</comment>
<evidence type="ECO:0000256" key="5">
    <source>
        <dbReference type="ARBA" id="ARBA00022984"/>
    </source>
</evidence>
<organism evidence="10 11">
    <name type="scientific">Morganella psychrotolerans</name>
    <dbReference type="NCBI Taxonomy" id="368603"/>
    <lineage>
        <taxon>Bacteria</taxon>
        <taxon>Pseudomonadati</taxon>
        <taxon>Pseudomonadota</taxon>
        <taxon>Gammaproteobacteria</taxon>
        <taxon>Enterobacterales</taxon>
        <taxon>Morganellaceae</taxon>
        <taxon>Morganella</taxon>
    </lineage>
</organism>
<dbReference type="SUPFAM" id="SSF141523">
    <property type="entry name" value="L,D-transpeptidase catalytic domain-like"/>
    <property type="match status" value="1"/>
</dbReference>
<feature type="signal peptide" evidence="8">
    <location>
        <begin position="1"/>
        <end position="26"/>
    </location>
</feature>
<evidence type="ECO:0000256" key="6">
    <source>
        <dbReference type="ARBA" id="ARBA00023316"/>
    </source>
</evidence>
<dbReference type="PROSITE" id="PS52029">
    <property type="entry name" value="LD_TPASE"/>
    <property type="match status" value="1"/>
</dbReference>
<dbReference type="Gene3D" id="2.40.440.10">
    <property type="entry name" value="L,D-transpeptidase catalytic domain-like"/>
    <property type="match status" value="1"/>
</dbReference>
<name>A0A1B8HE13_9GAMM</name>
<dbReference type="Pfam" id="PF20142">
    <property type="entry name" value="Scaffold"/>
    <property type="match status" value="1"/>
</dbReference>
<evidence type="ECO:0000313" key="11">
    <source>
        <dbReference type="Proteomes" id="UP000092247"/>
    </source>
</evidence>
<dbReference type="EMBL" id="LZEX01000012">
    <property type="protein sequence ID" value="OBU07326.1"/>
    <property type="molecule type" value="Genomic_DNA"/>
</dbReference>
<evidence type="ECO:0000313" key="10">
    <source>
        <dbReference type="EMBL" id="OBU07326.1"/>
    </source>
</evidence>
<dbReference type="InterPro" id="IPR052905">
    <property type="entry name" value="LD-transpeptidase_YkuD-like"/>
</dbReference>
<keyword evidence="6 7" id="KW-0961">Cell wall biogenesis/degradation</keyword>
<dbReference type="GO" id="GO:0016740">
    <property type="term" value="F:transferase activity"/>
    <property type="evidence" value="ECO:0007669"/>
    <property type="project" value="UniProtKB-KW"/>
</dbReference>
<evidence type="ECO:0000259" key="9">
    <source>
        <dbReference type="PROSITE" id="PS52029"/>
    </source>
</evidence>
<dbReference type="NCBIfam" id="NF007891">
    <property type="entry name" value="PRK10594.1"/>
    <property type="match status" value="1"/>
</dbReference>
<dbReference type="PANTHER" id="PTHR41533">
    <property type="entry name" value="L,D-TRANSPEPTIDASE HI_1667-RELATED"/>
    <property type="match status" value="1"/>
</dbReference>
<protein>
    <submittedName>
        <fullName evidence="10">L,D-transpeptidase</fullName>
    </submittedName>
</protein>
<dbReference type="InterPro" id="IPR002477">
    <property type="entry name" value="Peptidoglycan-bd-like"/>
</dbReference>
<feature type="domain" description="L,D-TPase catalytic" evidence="9">
    <location>
        <begin position="341"/>
        <end position="522"/>
    </location>
</feature>
<feature type="active site" description="Proton donor/acceptor" evidence="7">
    <location>
        <position position="476"/>
    </location>
</feature>
<evidence type="ECO:0000256" key="2">
    <source>
        <dbReference type="ARBA" id="ARBA00005992"/>
    </source>
</evidence>
<evidence type="ECO:0000256" key="4">
    <source>
        <dbReference type="ARBA" id="ARBA00022960"/>
    </source>
</evidence>
<reference evidence="10 11" key="1">
    <citation type="submission" date="2016-06" db="EMBL/GenBank/DDBJ databases">
        <authorList>
            <person name="Kjaerup R.B."/>
            <person name="Dalgaard T.S."/>
            <person name="Juul-Madsen H.R."/>
        </authorList>
    </citation>
    <scope>NUCLEOTIDE SEQUENCE [LARGE SCALE GENOMIC DNA]</scope>
    <source>
        <strain evidence="10 11">GCSL-Mp3</strain>
    </source>
</reference>
<dbReference type="CDD" id="cd16913">
    <property type="entry name" value="YkuD_like"/>
    <property type="match status" value="1"/>
</dbReference>
<dbReference type="AlphaFoldDB" id="A0A1B8HE13"/>
<dbReference type="STRING" id="368603.AYY16_07605"/>
<gene>
    <name evidence="10" type="ORF">AYY17_04735</name>
</gene>
<evidence type="ECO:0000256" key="8">
    <source>
        <dbReference type="SAM" id="SignalP"/>
    </source>
</evidence>
<dbReference type="InterPro" id="IPR045380">
    <property type="entry name" value="LD_TPept_scaffold_dom"/>
</dbReference>
<dbReference type="GO" id="GO:0071555">
    <property type="term" value="P:cell wall organization"/>
    <property type="evidence" value="ECO:0007669"/>
    <property type="project" value="UniProtKB-UniRule"/>
</dbReference>
<dbReference type="InterPro" id="IPR036366">
    <property type="entry name" value="PGBDSf"/>
</dbReference>
<dbReference type="InterPro" id="IPR038063">
    <property type="entry name" value="Transpep_catalytic_dom"/>
</dbReference>
<evidence type="ECO:0000256" key="7">
    <source>
        <dbReference type="PROSITE-ProRule" id="PRU01373"/>
    </source>
</evidence>
<dbReference type="Pfam" id="PF03734">
    <property type="entry name" value="YkuD"/>
    <property type="match status" value="1"/>
</dbReference>
<accession>A0A1B8HE13</accession>
<comment type="similarity">
    <text evidence="2">Belongs to the YkuD family.</text>
</comment>
<keyword evidence="3" id="KW-0808">Transferase</keyword>
<dbReference type="GO" id="GO:0008360">
    <property type="term" value="P:regulation of cell shape"/>
    <property type="evidence" value="ECO:0007669"/>
    <property type="project" value="UniProtKB-UniRule"/>
</dbReference>
<dbReference type="RefSeq" id="WP_067423331.1">
    <property type="nucleotide sequence ID" value="NZ_LZEX01000012.1"/>
</dbReference>
<dbReference type="SUPFAM" id="SSF47090">
    <property type="entry name" value="PGBD-like"/>
    <property type="match status" value="1"/>
</dbReference>
<dbReference type="Gene3D" id="1.10.101.10">
    <property type="entry name" value="PGBD-like superfamily/PGBD"/>
    <property type="match status" value="1"/>
</dbReference>
<feature type="chain" id="PRO_5008609595" evidence="8">
    <location>
        <begin position="27"/>
        <end position="584"/>
    </location>
</feature>
<feature type="active site" description="Nucleophile" evidence="7">
    <location>
        <position position="495"/>
    </location>
</feature>